<evidence type="ECO:0000313" key="2">
    <source>
        <dbReference type="Proteomes" id="UP000035081"/>
    </source>
</evidence>
<accession>W5YV15</accession>
<name>W5YV15_9GAMM</name>
<reference evidence="1 2" key="1">
    <citation type="journal article" date="2014" name="Genome Announc.">
        <title>Draft Genome Sequences of Marinobacter similis A3d10T and Marinobacter salarius R9SW1T.</title>
        <authorList>
            <person name="Ivanova E.P."/>
            <person name="Ng H.J."/>
            <person name="Webb H.K."/>
            <person name="Feng G."/>
            <person name="Oshima K."/>
            <person name="Hattori M."/>
            <person name="Ohkuma M."/>
            <person name="Sergeev A.F."/>
            <person name="Mikhailov V.V."/>
            <person name="Crawford R.J."/>
            <person name="Sawabe T."/>
        </authorList>
    </citation>
    <scope>NUCLEOTIDE SEQUENCE [LARGE SCALE GENOMIC DNA]</scope>
    <source>
        <strain evidence="2">A3d10 and R9SW1</strain>
    </source>
</reference>
<gene>
    <name evidence="1" type="ORF">AU15_07155</name>
</gene>
<dbReference type="HOGENOM" id="CLU_1633433_0_0_6"/>
<dbReference type="Proteomes" id="UP000035081">
    <property type="component" value="Chromosome"/>
</dbReference>
<sequence length="162" mass="17899">MPDGLLALCRTEQPAGTAGHYFPLDLHNVRLAYGAGVRKLDLTGIVRATFGHNLDHLGNHIPCPSNEHGVSNAGVQPADLIHIVQRGVANRYASHKYRLEPGDWCDRASTADLEFHVFNDRQFFLRRKFLGNGPSGGTGDKPQLPLQCQAVYLEDNAIDFIR</sequence>
<protein>
    <submittedName>
        <fullName evidence="1">Uncharacterized protein</fullName>
    </submittedName>
</protein>
<dbReference type="AlphaFoldDB" id="W5YV15"/>
<evidence type="ECO:0000313" key="1">
    <source>
        <dbReference type="EMBL" id="AHI33082.1"/>
    </source>
</evidence>
<proteinExistence type="predicted"/>
<dbReference type="EMBL" id="CP007152">
    <property type="protein sequence ID" value="AHI33082.1"/>
    <property type="molecule type" value="Genomic_DNA"/>
</dbReference>
<organism evidence="1 2">
    <name type="scientific">Marinobacter salarius</name>
    <dbReference type="NCBI Taxonomy" id="1420917"/>
    <lineage>
        <taxon>Bacteria</taxon>
        <taxon>Pseudomonadati</taxon>
        <taxon>Pseudomonadota</taxon>
        <taxon>Gammaproteobacteria</taxon>
        <taxon>Pseudomonadales</taxon>
        <taxon>Marinobacteraceae</taxon>
        <taxon>Marinobacter</taxon>
    </lineage>
</organism>
<dbReference type="KEGG" id="msr:AU15_07155"/>